<feature type="compositionally biased region" description="Basic and acidic residues" evidence="1">
    <location>
        <begin position="96"/>
        <end position="111"/>
    </location>
</feature>
<feature type="compositionally biased region" description="Polar residues" evidence="1">
    <location>
        <begin position="113"/>
        <end position="126"/>
    </location>
</feature>
<organism evidence="3 4">
    <name type="scientific">Tannerella sp. oral taxon BU063 isolate Cell 2</name>
    <dbReference type="NCBI Taxonomy" id="1411148"/>
    <lineage>
        <taxon>Bacteria</taxon>
        <taxon>Pseudomonadati</taxon>
        <taxon>Bacteroidota</taxon>
        <taxon>Bacteroidia</taxon>
        <taxon>Bacteroidales</taxon>
        <taxon>Tannerellaceae</taxon>
        <taxon>Tannerella</taxon>
    </lineage>
</organism>
<accession>W2C356</accession>
<dbReference type="EMBL" id="AYUF01000474">
    <property type="protein sequence ID" value="ETK01580.1"/>
    <property type="molecule type" value="Genomic_DNA"/>
</dbReference>
<comment type="caution">
    <text evidence="3">The sequence shown here is derived from an EMBL/GenBank/DDBJ whole genome shotgun (WGS) entry which is preliminary data.</text>
</comment>
<feature type="compositionally biased region" description="Polar residues" evidence="1">
    <location>
        <begin position="86"/>
        <end position="95"/>
    </location>
</feature>
<protein>
    <submittedName>
        <fullName evidence="3">Uncharacterized protein</fullName>
    </submittedName>
</protein>
<dbReference type="PATRIC" id="fig|1411148.3.peg.1441"/>
<gene>
    <name evidence="3" type="ORF">N425_09130</name>
</gene>
<evidence type="ECO:0000256" key="2">
    <source>
        <dbReference type="SAM" id="Phobius"/>
    </source>
</evidence>
<keyword evidence="2" id="KW-1133">Transmembrane helix</keyword>
<sequence length="149" mass="16597">MDAVAMIDLMKHARGRRASYRMGMAAMILAVPFVGAAVYGWQRLQSVRVPAVCAALMLLATLSSCSKDDLPEPYYPNTRSEHTERQQQPSLPESNDNIRQRNRFVIEEKNIFNEGQVTPPTPSHQGNKGGVKSKGRSIIDQTEPNAEKE</sequence>
<evidence type="ECO:0000313" key="4">
    <source>
        <dbReference type="Proteomes" id="UP000018837"/>
    </source>
</evidence>
<feature type="transmembrane region" description="Helical" evidence="2">
    <location>
        <begin position="20"/>
        <end position="41"/>
    </location>
</feature>
<dbReference type="AlphaFoldDB" id="W2C356"/>
<reference evidence="3 4" key="1">
    <citation type="submission" date="2013-11" db="EMBL/GenBank/DDBJ databases">
        <title>Single cell genomics of uncultured Tannerella BU063 (oral taxon 286).</title>
        <authorList>
            <person name="Beall C.J."/>
            <person name="Campbell A.G."/>
            <person name="Griffen A.L."/>
            <person name="Podar M."/>
            <person name="Leys E.J."/>
        </authorList>
    </citation>
    <scope>NUCLEOTIDE SEQUENCE [LARGE SCALE GENOMIC DNA]</scope>
    <source>
        <strain evidence="3">Cell 2</strain>
    </source>
</reference>
<feature type="compositionally biased region" description="Polar residues" evidence="1">
    <location>
        <begin position="139"/>
        <end position="149"/>
    </location>
</feature>
<keyword evidence="2" id="KW-0472">Membrane</keyword>
<evidence type="ECO:0000313" key="3">
    <source>
        <dbReference type="EMBL" id="ETK01580.1"/>
    </source>
</evidence>
<dbReference type="Proteomes" id="UP000018837">
    <property type="component" value="Unassembled WGS sequence"/>
</dbReference>
<keyword evidence="2" id="KW-0812">Transmembrane</keyword>
<name>W2C356_9BACT</name>
<proteinExistence type="predicted"/>
<feature type="region of interest" description="Disordered" evidence="1">
    <location>
        <begin position="66"/>
        <end position="149"/>
    </location>
</feature>
<evidence type="ECO:0000256" key="1">
    <source>
        <dbReference type="SAM" id="MobiDB-lite"/>
    </source>
</evidence>